<dbReference type="Pfam" id="PF12836">
    <property type="entry name" value="HHH_3"/>
    <property type="match status" value="1"/>
</dbReference>
<dbReference type="Pfam" id="PF22706">
    <property type="entry name" value="Tex_central_region"/>
    <property type="match status" value="1"/>
</dbReference>
<dbReference type="SMART" id="SM00732">
    <property type="entry name" value="YqgFc"/>
    <property type="match status" value="1"/>
</dbReference>
<dbReference type="FunFam" id="3.30.420.140:FF:000001">
    <property type="entry name" value="RNA-binding transcriptional accessory protein"/>
    <property type="match status" value="1"/>
</dbReference>
<dbReference type="Gene3D" id="1.10.10.650">
    <property type="entry name" value="RuvA domain 2-like"/>
    <property type="match status" value="1"/>
</dbReference>
<gene>
    <name evidence="2" type="ORF">FYJ50_09145</name>
</gene>
<dbReference type="CDD" id="cd05685">
    <property type="entry name" value="S1_Tex"/>
    <property type="match status" value="1"/>
</dbReference>
<proteinExistence type="predicted"/>
<dbReference type="GO" id="GO:0005737">
    <property type="term" value="C:cytoplasm"/>
    <property type="evidence" value="ECO:0007669"/>
    <property type="project" value="UniProtKB-ARBA"/>
</dbReference>
<comment type="caution">
    <text evidence="2">The sequence shown here is derived from an EMBL/GenBank/DDBJ whole genome shotgun (WGS) entry which is preliminary data.</text>
</comment>
<feature type="domain" description="S1 motif" evidence="1">
    <location>
        <begin position="628"/>
        <end position="697"/>
    </location>
</feature>
<dbReference type="InterPro" id="IPR044146">
    <property type="entry name" value="S1_Tex"/>
</dbReference>
<dbReference type="InterPro" id="IPR055179">
    <property type="entry name" value="Tex-like_central_region"/>
</dbReference>
<dbReference type="Gene3D" id="3.30.420.140">
    <property type="entry name" value="YqgF/RNase H-like domain"/>
    <property type="match status" value="1"/>
</dbReference>
<dbReference type="Pfam" id="PF17674">
    <property type="entry name" value="HHH_9"/>
    <property type="match status" value="1"/>
</dbReference>
<dbReference type="SUPFAM" id="SSF158832">
    <property type="entry name" value="Tex N-terminal region-like"/>
    <property type="match status" value="1"/>
</dbReference>
<dbReference type="InterPro" id="IPR037027">
    <property type="entry name" value="YqgF/RNaseH-like_dom_sf"/>
</dbReference>
<dbReference type="SUPFAM" id="SSF47781">
    <property type="entry name" value="RuvA domain 2-like"/>
    <property type="match status" value="2"/>
</dbReference>
<dbReference type="FunFam" id="1.10.10.650:FF:000001">
    <property type="entry name" value="S1 RNA-binding domain 1"/>
    <property type="match status" value="1"/>
</dbReference>
<dbReference type="FunFam" id="1.10.150.310:FF:000002">
    <property type="entry name" value="Putative transcription modulator/accessory protein"/>
    <property type="match status" value="1"/>
</dbReference>
<dbReference type="InterPro" id="IPR006641">
    <property type="entry name" value="YqgF/RNaseH-like_dom"/>
</dbReference>
<dbReference type="EMBL" id="VUMM01000025">
    <property type="protein sequence ID" value="MSS02247.1"/>
    <property type="molecule type" value="Genomic_DNA"/>
</dbReference>
<dbReference type="InterPro" id="IPR012337">
    <property type="entry name" value="RNaseH-like_sf"/>
</dbReference>
<dbReference type="SUPFAM" id="SSF53098">
    <property type="entry name" value="Ribonuclease H-like"/>
    <property type="match status" value="1"/>
</dbReference>
<evidence type="ECO:0000313" key="3">
    <source>
        <dbReference type="Proteomes" id="UP000470082"/>
    </source>
</evidence>
<dbReference type="SMART" id="SM00316">
    <property type="entry name" value="S1"/>
    <property type="match status" value="1"/>
</dbReference>
<dbReference type="Gene3D" id="1.10.3500.10">
    <property type="entry name" value="Tex N-terminal region-like"/>
    <property type="match status" value="1"/>
</dbReference>
<dbReference type="PROSITE" id="PS50126">
    <property type="entry name" value="S1"/>
    <property type="match status" value="1"/>
</dbReference>
<dbReference type="RefSeq" id="WP_154461280.1">
    <property type="nucleotide sequence ID" value="NZ_VUMM01000025.1"/>
</dbReference>
<dbReference type="InterPro" id="IPR003029">
    <property type="entry name" value="S1_domain"/>
</dbReference>
<dbReference type="InterPro" id="IPR050437">
    <property type="entry name" value="Ribos_protein_bS1-like"/>
</dbReference>
<evidence type="ECO:0000313" key="2">
    <source>
        <dbReference type="EMBL" id="MSS02247.1"/>
    </source>
</evidence>
<dbReference type="InterPro" id="IPR018974">
    <property type="entry name" value="Tex-like_N"/>
</dbReference>
<dbReference type="SUPFAM" id="SSF50249">
    <property type="entry name" value="Nucleic acid-binding proteins"/>
    <property type="match status" value="1"/>
</dbReference>
<dbReference type="PANTHER" id="PTHR10724">
    <property type="entry name" value="30S RIBOSOMAL PROTEIN S1"/>
    <property type="match status" value="1"/>
</dbReference>
<dbReference type="Gene3D" id="2.40.50.140">
    <property type="entry name" value="Nucleic acid-binding proteins"/>
    <property type="match status" value="1"/>
</dbReference>
<dbReference type="PANTHER" id="PTHR10724:SF10">
    <property type="entry name" value="S1 RNA-BINDING DOMAIN-CONTAINING PROTEIN 1"/>
    <property type="match status" value="1"/>
</dbReference>
<dbReference type="GO" id="GO:0003735">
    <property type="term" value="F:structural constituent of ribosome"/>
    <property type="evidence" value="ECO:0007669"/>
    <property type="project" value="TreeGrafter"/>
</dbReference>
<dbReference type="Pfam" id="PF09371">
    <property type="entry name" value="Tex_N"/>
    <property type="match status" value="1"/>
</dbReference>
<keyword evidence="3" id="KW-1185">Reference proteome</keyword>
<dbReference type="InterPro" id="IPR032639">
    <property type="entry name" value="Tex_YqgF"/>
</dbReference>
<dbReference type="Gene3D" id="1.10.150.310">
    <property type="entry name" value="Tex RuvX-like domain-like"/>
    <property type="match status" value="1"/>
</dbReference>
<organism evidence="2 3">
    <name type="scientific">Floccifex porci</name>
    <dbReference type="NCBI Taxonomy" id="2606629"/>
    <lineage>
        <taxon>Bacteria</taxon>
        <taxon>Bacillati</taxon>
        <taxon>Bacillota</taxon>
        <taxon>Erysipelotrichia</taxon>
        <taxon>Erysipelotrichales</taxon>
        <taxon>Erysipelotrichaceae</taxon>
        <taxon>Floccifex</taxon>
    </lineage>
</organism>
<sequence length="700" mass="79882">MDIQIQSIAKCLNIKEEQVKNVLELLEQGSTIPFIARYRKELTGALDEEQIQKIDEDYKYQINLQKRKEDVIRLIETKGKLTDTLKKEIETCTKLSQVDDIYRPYQEKKKTRAALAIQMGLDPLADLMVSCPYSFTEKDIKPFLNENVQTKEEAIQGALDIIAERVSDNTKFRWRVKESIEKYGKIVTKIKKDAKDEKKVYQLYYDFSKPVRYIANHQIMAINRAEKEKVIQVSFEFNEENAILYAYRGISHNRKGATDSYLLKAVEDGCKRLLFPSVEREVRTELSQRAHESSIEVFSMNLEKLLLQPPLKGRVILGFDPGYAHGCKLATLDETGKLLQVDKIYPHAPLNRKKEAERILVDRIQQFKIKIIAIGNGTASRESEEFVAGVIQKYHLNCEYIIVSEAGASIYSAQPEAREEFPDLQVEERSAISIARRVLDPLSEYIKIDPQSIGVGQYQHDLPSKRLKEKLDFVVTKSVNRVGVNINTASPALLSHVSGLSKKVSDEIVKYRNENGMFTNRNQIKKVNKLGPKAFEQCAGFLRILNGENPLDATGIHPESYDITNKLLKQYDIHQIDLEKAAMELHSDIYTIKDIVDTLKEPARDYRDKFEAPVLRSDILHLEDLSIGQQLEGTVRNVVDFGVFVDIGLHNDGLVHISKCANHKISHPSEVCQVGDIVQVWVSNIDFEREKVQLSLISTC</sequence>
<dbReference type="Proteomes" id="UP000470082">
    <property type="component" value="Unassembled WGS sequence"/>
</dbReference>
<dbReference type="Pfam" id="PF00575">
    <property type="entry name" value="S1"/>
    <property type="match status" value="1"/>
</dbReference>
<dbReference type="Pfam" id="PF16921">
    <property type="entry name" value="Tex_YqgF"/>
    <property type="match status" value="1"/>
</dbReference>
<dbReference type="GO" id="GO:0003729">
    <property type="term" value="F:mRNA binding"/>
    <property type="evidence" value="ECO:0007669"/>
    <property type="project" value="TreeGrafter"/>
</dbReference>
<accession>A0A7X2N4C1</accession>
<dbReference type="FunFam" id="2.40.50.140:FF:000051">
    <property type="entry name" value="RNA-binding transcriptional accessory protein"/>
    <property type="match status" value="1"/>
</dbReference>
<dbReference type="InterPro" id="IPR041692">
    <property type="entry name" value="HHH_9"/>
</dbReference>
<name>A0A7X2N4C1_9FIRM</name>
<dbReference type="InterPro" id="IPR023319">
    <property type="entry name" value="Tex-like_HTH_dom_sf"/>
</dbReference>
<dbReference type="AlphaFoldDB" id="A0A7X2N4C1"/>
<evidence type="ECO:0000259" key="1">
    <source>
        <dbReference type="PROSITE" id="PS50126"/>
    </source>
</evidence>
<dbReference type="GO" id="GO:0006412">
    <property type="term" value="P:translation"/>
    <property type="evidence" value="ECO:0007669"/>
    <property type="project" value="TreeGrafter"/>
</dbReference>
<dbReference type="InterPro" id="IPR023323">
    <property type="entry name" value="Tex-like_dom_sf"/>
</dbReference>
<dbReference type="InterPro" id="IPR010994">
    <property type="entry name" value="RuvA_2-like"/>
</dbReference>
<dbReference type="InterPro" id="IPR012340">
    <property type="entry name" value="NA-bd_OB-fold"/>
</dbReference>
<protein>
    <submittedName>
        <fullName evidence="2">RNA-binding transcriptional accessory protein</fullName>
    </submittedName>
</protein>
<reference evidence="2 3" key="1">
    <citation type="submission" date="2019-08" db="EMBL/GenBank/DDBJ databases">
        <title>In-depth cultivation of the pig gut microbiome towards novel bacterial diversity and tailored functional studies.</title>
        <authorList>
            <person name="Wylensek D."/>
            <person name="Hitch T.C.A."/>
            <person name="Clavel T."/>
        </authorList>
    </citation>
    <scope>NUCLEOTIDE SEQUENCE [LARGE SCALE GENOMIC DNA]</scope>
    <source>
        <strain evidence="2 3">LKV-178-WT-2G</strain>
    </source>
</reference>
<dbReference type="GO" id="GO:0006139">
    <property type="term" value="P:nucleobase-containing compound metabolic process"/>
    <property type="evidence" value="ECO:0007669"/>
    <property type="project" value="InterPro"/>
</dbReference>